<dbReference type="Proteomes" id="UP000294835">
    <property type="component" value="Unassembled WGS sequence"/>
</dbReference>
<dbReference type="PANTHER" id="PTHR30535">
    <property type="entry name" value="VITAMIN B12-BINDING PROTEIN"/>
    <property type="match status" value="1"/>
</dbReference>
<keyword evidence="1" id="KW-0732">Signal</keyword>
<sequence>MIRPLFAALALAALPAQAADRVVSVGGSITEIVVALGQGDRLVARDTTSTYPETVSDLPDVGYVRRLSPEGVLSVDPDLILAEEGAGPPETVALLQAAAIPFVQIPDGYDRAAVLAKIAAVARALDVPERGAALAADVGAALDAAAKAAEGPARRVMFVMSVQGGRILAAGRDTAADGIIRLAGGENAVTEFEGYKPLTDEAVTRAAPEVILMMAREGADDISAQVLAHPAIRTTPAAEARALVRMDGLYLLGFGPRTAQAVRDLSDALAKAGS</sequence>
<evidence type="ECO:0000259" key="2">
    <source>
        <dbReference type="PROSITE" id="PS50983"/>
    </source>
</evidence>
<dbReference type="PANTHER" id="PTHR30535:SF4">
    <property type="entry name" value="HEMIN-BINDING PERIPLASMIC PROTEIN HMUT"/>
    <property type="match status" value="1"/>
</dbReference>
<evidence type="ECO:0000256" key="1">
    <source>
        <dbReference type="SAM" id="SignalP"/>
    </source>
</evidence>
<evidence type="ECO:0000313" key="3">
    <source>
        <dbReference type="EMBL" id="TCP44148.1"/>
    </source>
</evidence>
<dbReference type="PROSITE" id="PS50983">
    <property type="entry name" value="FE_B12_PBP"/>
    <property type="match status" value="1"/>
</dbReference>
<organism evidence="3 4">
    <name type="scientific">Rhodovulum marinum</name>
    <dbReference type="NCBI Taxonomy" id="320662"/>
    <lineage>
        <taxon>Bacteria</taxon>
        <taxon>Pseudomonadati</taxon>
        <taxon>Pseudomonadota</taxon>
        <taxon>Alphaproteobacteria</taxon>
        <taxon>Rhodobacterales</taxon>
        <taxon>Paracoccaceae</taxon>
        <taxon>Rhodovulum</taxon>
    </lineage>
</organism>
<dbReference type="InterPro" id="IPR050902">
    <property type="entry name" value="ABC_Transporter_SBP"/>
</dbReference>
<evidence type="ECO:0000313" key="4">
    <source>
        <dbReference type="Proteomes" id="UP000294835"/>
    </source>
</evidence>
<gene>
    <name evidence="3" type="ORF">EV662_101235</name>
</gene>
<dbReference type="Gene3D" id="3.40.50.1980">
    <property type="entry name" value="Nitrogenase molybdenum iron protein domain"/>
    <property type="match status" value="2"/>
</dbReference>
<dbReference type="Pfam" id="PF01497">
    <property type="entry name" value="Peripla_BP_2"/>
    <property type="match status" value="1"/>
</dbReference>
<protein>
    <submittedName>
        <fullName evidence="3">Iron complex transport system substrate-binding protein</fullName>
    </submittedName>
</protein>
<dbReference type="RefSeq" id="WP_132460291.1">
    <property type="nucleotide sequence ID" value="NZ_SLXP01000001.1"/>
</dbReference>
<proteinExistence type="predicted"/>
<dbReference type="InterPro" id="IPR002491">
    <property type="entry name" value="ABC_transptr_periplasmic_BD"/>
</dbReference>
<feature type="chain" id="PRO_5021012442" evidence="1">
    <location>
        <begin position="19"/>
        <end position="274"/>
    </location>
</feature>
<dbReference type="SUPFAM" id="SSF53807">
    <property type="entry name" value="Helical backbone' metal receptor"/>
    <property type="match status" value="1"/>
</dbReference>
<feature type="signal peptide" evidence="1">
    <location>
        <begin position="1"/>
        <end position="18"/>
    </location>
</feature>
<name>A0A4R2Q859_9RHOB</name>
<reference evidence="3 4" key="1">
    <citation type="submission" date="2019-03" db="EMBL/GenBank/DDBJ databases">
        <title>Genomic Encyclopedia of Type Strains, Phase IV (KMG-IV): sequencing the most valuable type-strain genomes for metagenomic binning, comparative biology and taxonomic classification.</title>
        <authorList>
            <person name="Goeker M."/>
        </authorList>
    </citation>
    <scope>NUCLEOTIDE SEQUENCE [LARGE SCALE GENOMIC DNA]</scope>
    <source>
        <strain evidence="3 4">DSM 18063</strain>
    </source>
</reference>
<dbReference type="OrthoDB" id="9797736at2"/>
<dbReference type="EMBL" id="SLXP01000001">
    <property type="protein sequence ID" value="TCP44148.1"/>
    <property type="molecule type" value="Genomic_DNA"/>
</dbReference>
<keyword evidence="4" id="KW-1185">Reference proteome</keyword>
<feature type="domain" description="Fe/B12 periplasmic-binding" evidence="2">
    <location>
        <begin position="21"/>
        <end position="273"/>
    </location>
</feature>
<dbReference type="AlphaFoldDB" id="A0A4R2Q859"/>
<comment type="caution">
    <text evidence="3">The sequence shown here is derived from an EMBL/GenBank/DDBJ whole genome shotgun (WGS) entry which is preliminary data.</text>
</comment>
<accession>A0A4R2Q859</accession>